<protein>
    <recommendedName>
        <fullName evidence="3">asparagine synthase (glutamine-hydrolyzing)</fullName>
        <ecNumber evidence="3">6.3.5.4</ecNumber>
    </recommendedName>
</protein>
<evidence type="ECO:0000256" key="6">
    <source>
        <dbReference type="ARBA" id="ARBA00048741"/>
    </source>
</evidence>
<sequence>MEIAADARIDDQETLLRLLDLPPGQAYTMAAGDLILHAYRKWGDACPEYLIGDYAFAIWDPGKRRLFCARDHIGARSFFYQNTPDGFTFASDIRGVLAASEEPCPLNEDYLAHSLLSGNFYSKQQTYYEGVKKLPAGHSLSVDSDGVELHRYWDPRAVAPISYPNDASYAQALRDLLGKAVEDRIRTDQSLGVHISGGLDSSAIAQIAVQQLHSQNRDQPLGLSWQPPVDETQATGPEHRLIAALQQQTGLQVDYVVPDTDGLYAMFLRDGTREPCGRTLVNEDAIQQHAAANNLGVILSGWGGDQSISNNGRSYYPELLLSGRWITLFQELRLKGRRGFKALWSETIMPAFLPSVLNRYANWKIGKPKRTRQMQSYIHPDFQAKMKPEKPESYSFRSVRKSQIQQMDDGLVTRRLEAWAANGRPHGIEYRYPLLDRRITEFALAIPSSQFKRGKWNRWIFRNAMRDILPKEICWNQSKAEHQRIDALLEPFFETIERIRQELQSGDLTTSRGHYVDMPRLIDCIEPSRLKAGQAYGSVQNTLKLLDLG</sequence>
<comment type="pathway">
    <text evidence="1">Amino-acid biosynthesis; L-asparagine biosynthesis; L-asparagine from L-aspartate (L-Gln route): step 1/1.</text>
</comment>
<dbReference type="GO" id="GO:0004066">
    <property type="term" value="F:asparagine synthase (glutamine-hydrolyzing) activity"/>
    <property type="evidence" value="ECO:0007669"/>
    <property type="project" value="UniProtKB-EC"/>
</dbReference>
<evidence type="ECO:0000256" key="3">
    <source>
        <dbReference type="ARBA" id="ARBA00012737"/>
    </source>
</evidence>
<comment type="catalytic activity">
    <reaction evidence="6">
        <text>L-aspartate + L-glutamine + ATP + H2O = L-asparagine + L-glutamate + AMP + diphosphate + H(+)</text>
        <dbReference type="Rhea" id="RHEA:12228"/>
        <dbReference type="ChEBI" id="CHEBI:15377"/>
        <dbReference type="ChEBI" id="CHEBI:15378"/>
        <dbReference type="ChEBI" id="CHEBI:29985"/>
        <dbReference type="ChEBI" id="CHEBI:29991"/>
        <dbReference type="ChEBI" id="CHEBI:30616"/>
        <dbReference type="ChEBI" id="CHEBI:33019"/>
        <dbReference type="ChEBI" id="CHEBI:58048"/>
        <dbReference type="ChEBI" id="CHEBI:58359"/>
        <dbReference type="ChEBI" id="CHEBI:456215"/>
        <dbReference type="EC" id="6.3.5.4"/>
    </reaction>
</comment>
<evidence type="ECO:0000313" key="9">
    <source>
        <dbReference type="Proteomes" id="UP000561181"/>
    </source>
</evidence>
<dbReference type="Gene3D" id="3.40.50.620">
    <property type="entry name" value="HUPs"/>
    <property type="match status" value="1"/>
</dbReference>
<name>A0A848QFZ2_9SPHN</name>
<keyword evidence="4" id="KW-0547">Nucleotide-binding</keyword>
<dbReference type="GO" id="GO:0005829">
    <property type="term" value="C:cytosol"/>
    <property type="evidence" value="ECO:0007669"/>
    <property type="project" value="TreeGrafter"/>
</dbReference>
<dbReference type="PROSITE" id="PS51278">
    <property type="entry name" value="GATASE_TYPE_2"/>
    <property type="match status" value="1"/>
</dbReference>
<evidence type="ECO:0000256" key="2">
    <source>
        <dbReference type="ARBA" id="ARBA00005752"/>
    </source>
</evidence>
<dbReference type="Gene3D" id="3.60.20.10">
    <property type="entry name" value="Glutamine Phosphoribosylpyrophosphate, subunit 1, domain 1"/>
    <property type="match status" value="1"/>
</dbReference>
<accession>A0A848QFZ2</accession>
<dbReference type="AlphaFoldDB" id="A0A848QFZ2"/>
<dbReference type="InterPro" id="IPR029055">
    <property type="entry name" value="Ntn_hydrolases_N"/>
</dbReference>
<comment type="caution">
    <text evidence="8">The sequence shown here is derived from an EMBL/GenBank/DDBJ whole genome shotgun (WGS) entry which is preliminary data.</text>
</comment>
<dbReference type="RefSeq" id="WP_170013217.1">
    <property type="nucleotide sequence ID" value="NZ_JABCRE010000003.1"/>
</dbReference>
<evidence type="ECO:0000256" key="4">
    <source>
        <dbReference type="ARBA" id="ARBA00022741"/>
    </source>
</evidence>
<dbReference type="EC" id="6.3.5.4" evidence="3"/>
<dbReference type="Pfam" id="PF00733">
    <property type="entry name" value="Asn_synthase"/>
    <property type="match status" value="1"/>
</dbReference>
<dbReference type="InterPro" id="IPR001962">
    <property type="entry name" value="Asn_synthase"/>
</dbReference>
<reference evidence="8 9" key="1">
    <citation type="submission" date="2020-04" db="EMBL/GenBank/DDBJ databases">
        <authorList>
            <person name="Liu A."/>
        </authorList>
    </citation>
    <scope>NUCLEOTIDE SEQUENCE [LARGE SCALE GENOMIC DNA]</scope>
    <source>
        <strain evidence="8 9">RZ02</strain>
    </source>
</reference>
<dbReference type="SUPFAM" id="SSF56235">
    <property type="entry name" value="N-terminal nucleophile aminohydrolases (Ntn hydrolases)"/>
    <property type="match status" value="1"/>
</dbReference>
<dbReference type="GO" id="GO:0005524">
    <property type="term" value="F:ATP binding"/>
    <property type="evidence" value="ECO:0007669"/>
    <property type="project" value="UniProtKB-KW"/>
</dbReference>
<evidence type="ECO:0000256" key="1">
    <source>
        <dbReference type="ARBA" id="ARBA00005187"/>
    </source>
</evidence>
<keyword evidence="9" id="KW-1185">Reference proteome</keyword>
<dbReference type="Proteomes" id="UP000561181">
    <property type="component" value="Unassembled WGS sequence"/>
</dbReference>
<evidence type="ECO:0000256" key="5">
    <source>
        <dbReference type="ARBA" id="ARBA00022840"/>
    </source>
</evidence>
<proteinExistence type="inferred from homology"/>
<dbReference type="InterPro" id="IPR006426">
    <property type="entry name" value="Asn_synth_AEB"/>
</dbReference>
<dbReference type="InterPro" id="IPR017932">
    <property type="entry name" value="GATase_2_dom"/>
</dbReference>
<dbReference type="InterPro" id="IPR014729">
    <property type="entry name" value="Rossmann-like_a/b/a_fold"/>
</dbReference>
<organism evidence="8 9">
    <name type="scientific">Pontixanthobacter rizhaonensis</name>
    <dbReference type="NCBI Taxonomy" id="2730337"/>
    <lineage>
        <taxon>Bacteria</taxon>
        <taxon>Pseudomonadati</taxon>
        <taxon>Pseudomonadota</taxon>
        <taxon>Alphaproteobacteria</taxon>
        <taxon>Sphingomonadales</taxon>
        <taxon>Erythrobacteraceae</taxon>
        <taxon>Pontixanthobacter</taxon>
    </lineage>
</organism>
<dbReference type="PIRSF" id="PIRSF001589">
    <property type="entry name" value="Asn_synthetase_glu-h"/>
    <property type="match status" value="1"/>
</dbReference>
<evidence type="ECO:0000313" key="8">
    <source>
        <dbReference type="EMBL" id="NMW32541.1"/>
    </source>
</evidence>
<feature type="domain" description="Glutamine amidotransferase type-2" evidence="7">
    <location>
        <begin position="1"/>
        <end position="145"/>
    </location>
</feature>
<dbReference type="GO" id="GO:0006529">
    <property type="term" value="P:asparagine biosynthetic process"/>
    <property type="evidence" value="ECO:0007669"/>
    <property type="project" value="InterPro"/>
</dbReference>
<dbReference type="PANTHER" id="PTHR43284:SF1">
    <property type="entry name" value="ASPARAGINE SYNTHETASE"/>
    <property type="match status" value="1"/>
</dbReference>
<keyword evidence="5" id="KW-0067">ATP-binding</keyword>
<dbReference type="InterPro" id="IPR051786">
    <property type="entry name" value="ASN_synthetase/amidase"/>
</dbReference>
<gene>
    <name evidence="8" type="ORF">HKD42_10755</name>
</gene>
<dbReference type="SUPFAM" id="SSF52402">
    <property type="entry name" value="Adenine nucleotide alpha hydrolases-like"/>
    <property type="match status" value="1"/>
</dbReference>
<comment type="similarity">
    <text evidence="2">Belongs to the asparagine synthetase family.</text>
</comment>
<dbReference type="EMBL" id="JABCRE010000003">
    <property type="protein sequence ID" value="NMW32541.1"/>
    <property type="molecule type" value="Genomic_DNA"/>
</dbReference>
<dbReference type="Pfam" id="PF13537">
    <property type="entry name" value="GATase_7"/>
    <property type="match status" value="1"/>
</dbReference>
<evidence type="ECO:0000259" key="7">
    <source>
        <dbReference type="PROSITE" id="PS51278"/>
    </source>
</evidence>
<dbReference type="PANTHER" id="PTHR43284">
    <property type="entry name" value="ASPARAGINE SYNTHETASE (GLUTAMINE-HYDROLYZING)"/>
    <property type="match status" value="1"/>
</dbReference>